<evidence type="ECO:0000313" key="2">
    <source>
        <dbReference type="WBParaSite" id="DME_0000682701-mRNA-1"/>
    </source>
</evidence>
<accession>A0A0N4UH27</accession>
<evidence type="ECO:0000313" key="1">
    <source>
        <dbReference type="Proteomes" id="UP000038040"/>
    </source>
</evidence>
<proteinExistence type="predicted"/>
<dbReference type="WBParaSite" id="DME_0000682701-mRNA-1">
    <property type="protein sequence ID" value="DME_0000682701-mRNA-1"/>
    <property type="gene ID" value="DME_0000682701"/>
</dbReference>
<protein>
    <submittedName>
        <fullName evidence="2">FBD domain-containing protein</fullName>
    </submittedName>
</protein>
<reference evidence="2" key="1">
    <citation type="submission" date="2017-02" db="UniProtKB">
        <authorList>
            <consortium name="WormBaseParasite"/>
        </authorList>
    </citation>
    <scope>IDENTIFICATION</scope>
</reference>
<organism evidence="1 2">
    <name type="scientific">Dracunculus medinensis</name>
    <name type="common">Guinea worm</name>
    <dbReference type="NCBI Taxonomy" id="318479"/>
    <lineage>
        <taxon>Eukaryota</taxon>
        <taxon>Metazoa</taxon>
        <taxon>Ecdysozoa</taxon>
        <taxon>Nematoda</taxon>
        <taxon>Chromadorea</taxon>
        <taxon>Rhabditida</taxon>
        <taxon>Spirurina</taxon>
        <taxon>Dracunculoidea</taxon>
        <taxon>Dracunculidae</taxon>
        <taxon>Dracunculus</taxon>
    </lineage>
</organism>
<dbReference type="Proteomes" id="UP000038040">
    <property type="component" value="Unplaced"/>
</dbReference>
<dbReference type="AlphaFoldDB" id="A0A0N4UH27"/>
<sequence length="121" mass="13882">LGLNRAAFLDYLIKNTKIFVAENENDEAVDGKTIEGYIATKNDRICALYANSVSIAHSLMRKFLHTTKFSEITFCTKNECWDIERNPSTVSKRIHRRHTRAVPSTIKWDRVYAVNVGVHII</sequence>
<dbReference type="Gene3D" id="3.40.630.90">
    <property type="match status" value="1"/>
</dbReference>
<name>A0A0N4UH27_DRAME</name>